<proteinExistence type="predicted"/>
<name>A0AA40GE15_9HYME</name>
<evidence type="ECO:0000313" key="2">
    <source>
        <dbReference type="Proteomes" id="UP001177670"/>
    </source>
</evidence>
<organism evidence="1 2">
    <name type="scientific">Melipona bicolor</name>
    <dbReference type="NCBI Taxonomy" id="60889"/>
    <lineage>
        <taxon>Eukaryota</taxon>
        <taxon>Metazoa</taxon>
        <taxon>Ecdysozoa</taxon>
        <taxon>Arthropoda</taxon>
        <taxon>Hexapoda</taxon>
        <taxon>Insecta</taxon>
        <taxon>Pterygota</taxon>
        <taxon>Neoptera</taxon>
        <taxon>Endopterygota</taxon>
        <taxon>Hymenoptera</taxon>
        <taxon>Apocrita</taxon>
        <taxon>Aculeata</taxon>
        <taxon>Apoidea</taxon>
        <taxon>Anthophila</taxon>
        <taxon>Apidae</taxon>
        <taxon>Melipona</taxon>
    </lineage>
</organism>
<comment type="caution">
    <text evidence="1">The sequence shown here is derived from an EMBL/GenBank/DDBJ whole genome shotgun (WGS) entry which is preliminary data.</text>
</comment>
<dbReference type="AlphaFoldDB" id="A0AA40GE15"/>
<reference evidence="1" key="1">
    <citation type="submission" date="2021-10" db="EMBL/GenBank/DDBJ databases">
        <title>Melipona bicolor Genome sequencing and assembly.</title>
        <authorList>
            <person name="Araujo N.S."/>
            <person name="Arias M.C."/>
        </authorList>
    </citation>
    <scope>NUCLEOTIDE SEQUENCE</scope>
    <source>
        <strain evidence="1">USP_2M_L1-L4_2017</strain>
        <tissue evidence="1">Whole body</tissue>
    </source>
</reference>
<protein>
    <submittedName>
        <fullName evidence="1">Uncharacterized protein</fullName>
    </submittedName>
</protein>
<accession>A0AA40GE15</accession>
<dbReference type="EMBL" id="JAHYIQ010000001">
    <property type="protein sequence ID" value="KAK1136122.1"/>
    <property type="molecule type" value="Genomic_DNA"/>
</dbReference>
<sequence length="62" mass="7239">MQEEKGKEEEEEEEVIVVVVVVVEEEEEEEEVDERGKSFCVSEQDELKEPAERLVIIFPSQD</sequence>
<evidence type="ECO:0000313" key="1">
    <source>
        <dbReference type="EMBL" id="KAK1136122.1"/>
    </source>
</evidence>
<keyword evidence="2" id="KW-1185">Reference proteome</keyword>
<gene>
    <name evidence="1" type="ORF">K0M31_000690</name>
</gene>
<dbReference type="Proteomes" id="UP001177670">
    <property type="component" value="Unassembled WGS sequence"/>
</dbReference>